<feature type="transmembrane region" description="Helical" evidence="1">
    <location>
        <begin position="83"/>
        <end position="105"/>
    </location>
</feature>
<organism evidence="2 3">
    <name type="scientific">Longispora fulva</name>
    <dbReference type="NCBI Taxonomy" id="619741"/>
    <lineage>
        <taxon>Bacteria</taxon>
        <taxon>Bacillati</taxon>
        <taxon>Actinomycetota</taxon>
        <taxon>Actinomycetes</taxon>
        <taxon>Micromonosporales</taxon>
        <taxon>Micromonosporaceae</taxon>
        <taxon>Longispora</taxon>
    </lineage>
</organism>
<sequence length="186" mass="21440">MLILFAVGWQLGYLLRNIPDYRIGNFFSFFTILSNLLTVVTFLLCARYGSRRFDQLRGAVTLYMTTTGIVYAILLSGIKVDTTVPWCNFVVHRLMPVVVLLDWVLDPPHRRLEFRRVLLWLVFPIAYLGYSLVRGPIVHWYPYPFLDPRRDGGYGRVAMTSAVIAIVVFGLAMAIRWAGHALRERK</sequence>
<gene>
    <name evidence="2" type="ORF">IW245_005238</name>
</gene>
<protein>
    <recommendedName>
        <fullName evidence="4">FAR-17a/AIG1-like protein</fullName>
    </recommendedName>
</protein>
<reference evidence="2" key="1">
    <citation type="submission" date="2020-11" db="EMBL/GenBank/DDBJ databases">
        <title>Sequencing the genomes of 1000 actinobacteria strains.</title>
        <authorList>
            <person name="Klenk H.-P."/>
        </authorList>
    </citation>
    <scope>NUCLEOTIDE SEQUENCE</scope>
    <source>
        <strain evidence="2">DSM 45356</strain>
    </source>
</reference>
<feature type="transmembrane region" description="Helical" evidence="1">
    <location>
        <begin position="157"/>
        <end position="178"/>
    </location>
</feature>
<accession>A0A8J7GH89</accession>
<evidence type="ECO:0000313" key="3">
    <source>
        <dbReference type="Proteomes" id="UP000622552"/>
    </source>
</evidence>
<evidence type="ECO:0008006" key="4">
    <source>
        <dbReference type="Google" id="ProtNLM"/>
    </source>
</evidence>
<dbReference type="EMBL" id="JADOUF010000001">
    <property type="protein sequence ID" value="MBG6139044.1"/>
    <property type="molecule type" value="Genomic_DNA"/>
</dbReference>
<proteinExistence type="predicted"/>
<feature type="transmembrane region" description="Helical" evidence="1">
    <location>
        <begin position="117"/>
        <end position="137"/>
    </location>
</feature>
<dbReference type="AlphaFoldDB" id="A0A8J7GH89"/>
<feature type="transmembrane region" description="Helical" evidence="1">
    <location>
        <begin position="26"/>
        <end position="46"/>
    </location>
</feature>
<name>A0A8J7GH89_9ACTN</name>
<feature type="transmembrane region" description="Helical" evidence="1">
    <location>
        <begin position="58"/>
        <end position="77"/>
    </location>
</feature>
<keyword evidence="1" id="KW-1133">Transmembrane helix</keyword>
<keyword evidence="3" id="KW-1185">Reference proteome</keyword>
<dbReference type="NCBIfam" id="NF038065">
    <property type="entry name" value="Pr6Pr"/>
    <property type="match status" value="1"/>
</dbReference>
<comment type="caution">
    <text evidence="2">The sequence shown here is derived from an EMBL/GenBank/DDBJ whole genome shotgun (WGS) entry which is preliminary data.</text>
</comment>
<keyword evidence="1" id="KW-0812">Transmembrane</keyword>
<keyword evidence="1" id="KW-0472">Membrane</keyword>
<dbReference type="InterPro" id="IPR049713">
    <property type="entry name" value="Pr6Pr-like"/>
</dbReference>
<evidence type="ECO:0000256" key="1">
    <source>
        <dbReference type="SAM" id="Phobius"/>
    </source>
</evidence>
<evidence type="ECO:0000313" key="2">
    <source>
        <dbReference type="EMBL" id="MBG6139044.1"/>
    </source>
</evidence>
<dbReference type="RefSeq" id="WP_231398935.1">
    <property type="nucleotide sequence ID" value="NZ_BONS01000011.1"/>
</dbReference>
<dbReference type="Proteomes" id="UP000622552">
    <property type="component" value="Unassembled WGS sequence"/>
</dbReference>